<dbReference type="EMBL" id="CP037899">
    <property type="protein sequence ID" value="QDQ41805.1"/>
    <property type="molecule type" value="Genomic_DNA"/>
</dbReference>
<dbReference type="Pfam" id="PF00117">
    <property type="entry name" value="GATase"/>
    <property type="match status" value="1"/>
</dbReference>
<dbReference type="AlphaFoldDB" id="A0A516TKR0"/>
<dbReference type="EC" id="4.1.3.27" evidence="3"/>
<dbReference type="PRINTS" id="PR00097">
    <property type="entry name" value="ANTSNTHASEII"/>
</dbReference>
<dbReference type="GO" id="GO:0005829">
    <property type="term" value="C:cytosol"/>
    <property type="evidence" value="ECO:0007669"/>
    <property type="project" value="TreeGrafter"/>
</dbReference>
<reference evidence="4" key="1">
    <citation type="submission" date="2019-03" db="EMBL/GenBank/DDBJ databases">
        <title>Complete genome of Methylacidiphilum kamchatkense Kam1.</title>
        <authorList>
            <person name="Kruse T."/>
            <person name="Murarilal Ratnadevi C."/>
            <person name="Erikstad H.-A."/>
            <person name="Birkeland N.-K."/>
        </authorList>
    </citation>
    <scope>NUCLEOTIDE SEQUENCE [LARGE SCALE GENOMIC DNA]</scope>
    <source>
        <strain evidence="4">kam1</strain>
    </source>
</reference>
<dbReference type="SUPFAM" id="SSF52317">
    <property type="entry name" value="Class I glutamine amidotransferase-like"/>
    <property type="match status" value="1"/>
</dbReference>
<dbReference type="Gene3D" id="3.40.50.880">
    <property type="match status" value="1"/>
</dbReference>
<dbReference type="PANTHER" id="PTHR43418:SF4">
    <property type="entry name" value="MULTIFUNCTIONAL TRYPTOPHAN BIOSYNTHESIS PROTEIN"/>
    <property type="match status" value="1"/>
</dbReference>
<sequence length="201" mass="22494">MSLEALDFMLLVIDNYDSFTYNLVQYFGELGIEPTVYRNDQISVEAVAALSPDFIVISPGPKGPADAGVSCEIIDRLGPCIPILGVCLGHQCIGHVYGAKVVRAKRLMHGKTSFIHHNGEGLFWGLPNPFEATRYHSLIVEKESIPSCLHITAWTEDDEVMGLSHQKYPVFGVQFHPESILTREGKRILKNFLSIRKQHIF</sequence>
<dbReference type="InterPro" id="IPR029062">
    <property type="entry name" value="Class_I_gatase-like"/>
</dbReference>
<dbReference type="InterPro" id="IPR017926">
    <property type="entry name" value="GATASE"/>
</dbReference>
<dbReference type="KEGG" id="mkc:kam1_556"/>
<dbReference type="GO" id="GO:0004049">
    <property type="term" value="F:anthranilate synthase activity"/>
    <property type="evidence" value="ECO:0007669"/>
    <property type="project" value="UniProtKB-EC"/>
</dbReference>
<dbReference type="CDD" id="cd01743">
    <property type="entry name" value="GATase1_Anthranilate_Synthase"/>
    <property type="match status" value="1"/>
</dbReference>
<name>A0A516TKR0_9BACT</name>
<evidence type="ECO:0000259" key="2">
    <source>
        <dbReference type="Pfam" id="PF00117"/>
    </source>
</evidence>
<dbReference type="PROSITE" id="PS51273">
    <property type="entry name" value="GATASE_TYPE_1"/>
    <property type="match status" value="1"/>
</dbReference>
<dbReference type="STRING" id="1202785.A946_05075"/>
<proteinExistence type="predicted"/>
<evidence type="ECO:0000313" key="3">
    <source>
        <dbReference type="EMBL" id="QDQ41805.1"/>
    </source>
</evidence>
<dbReference type="PRINTS" id="PR00099">
    <property type="entry name" value="CPSGATASE"/>
</dbReference>
<dbReference type="InterPro" id="IPR006221">
    <property type="entry name" value="TrpG/PapA_dom"/>
</dbReference>
<dbReference type="NCBIfam" id="TIGR00566">
    <property type="entry name" value="trpG_papA"/>
    <property type="match status" value="1"/>
</dbReference>
<feature type="domain" description="Glutamine amidotransferase" evidence="2">
    <location>
        <begin position="11"/>
        <end position="193"/>
    </location>
</feature>
<evidence type="ECO:0000256" key="1">
    <source>
        <dbReference type="ARBA" id="ARBA00022962"/>
    </source>
</evidence>
<gene>
    <name evidence="3" type="ORF">kam1_556</name>
</gene>
<keyword evidence="1" id="KW-0315">Glutamine amidotransferase</keyword>
<dbReference type="Proteomes" id="UP000315925">
    <property type="component" value="Chromosome"/>
</dbReference>
<dbReference type="PANTHER" id="PTHR43418">
    <property type="entry name" value="MULTIFUNCTIONAL TRYPTOPHAN BIOSYNTHESIS PROTEIN-RELATED"/>
    <property type="match status" value="1"/>
</dbReference>
<accession>A0A516TKR0</accession>
<dbReference type="InterPro" id="IPR050472">
    <property type="entry name" value="Anth_synth/Amidotransfase"/>
</dbReference>
<organism evidence="3 4">
    <name type="scientific">Methylacidiphilum kamchatkense Kam1</name>
    <dbReference type="NCBI Taxonomy" id="1202785"/>
    <lineage>
        <taxon>Bacteria</taxon>
        <taxon>Pseudomonadati</taxon>
        <taxon>Verrucomicrobiota</taxon>
        <taxon>Methylacidiphilae</taxon>
        <taxon>Methylacidiphilales</taxon>
        <taxon>Methylacidiphilaceae</taxon>
        <taxon>Methylacidiphilum (ex Ratnadevi et al. 2023)</taxon>
    </lineage>
</organism>
<dbReference type="FunFam" id="3.40.50.880:FF:000003">
    <property type="entry name" value="Anthranilate synthase component II"/>
    <property type="match status" value="1"/>
</dbReference>
<keyword evidence="3" id="KW-0456">Lyase</keyword>
<evidence type="ECO:0000313" key="4">
    <source>
        <dbReference type="Proteomes" id="UP000315925"/>
    </source>
</evidence>
<dbReference type="GO" id="GO:0000162">
    <property type="term" value="P:L-tryptophan biosynthetic process"/>
    <property type="evidence" value="ECO:0007669"/>
    <property type="project" value="TreeGrafter"/>
</dbReference>
<protein>
    <submittedName>
        <fullName evidence="3">Anthranilate synthase component II</fullName>
        <ecNumber evidence="3">4.1.3.27</ecNumber>
    </submittedName>
</protein>
<dbReference type="PRINTS" id="PR00096">
    <property type="entry name" value="GATASE"/>
</dbReference>